<organism evidence="2 3">
    <name type="scientific">Fontibacillus panacisegetis</name>
    <dbReference type="NCBI Taxonomy" id="670482"/>
    <lineage>
        <taxon>Bacteria</taxon>
        <taxon>Bacillati</taxon>
        <taxon>Bacillota</taxon>
        <taxon>Bacilli</taxon>
        <taxon>Bacillales</taxon>
        <taxon>Paenibacillaceae</taxon>
        <taxon>Fontibacillus</taxon>
    </lineage>
</organism>
<feature type="domain" description="GmrSD restriction endonucleases N-terminal" evidence="1">
    <location>
        <begin position="16"/>
        <end position="227"/>
    </location>
</feature>
<dbReference type="InterPro" id="IPR004919">
    <property type="entry name" value="GmrSD_N"/>
</dbReference>
<dbReference type="EMBL" id="FNBG01000016">
    <property type="protein sequence ID" value="SDF76048.1"/>
    <property type="molecule type" value="Genomic_DNA"/>
</dbReference>
<evidence type="ECO:0000313" key="2">
    <source>
        <dbReference type="EMBL" id="SDF76048.1"/>
    </source>
</evidence>
<dbReference type="Pfam" id="PF03235">
    <property type="entry name" value="GmrSD_N"/>
    <property type="match status" value="1"/>
</dbReference>
<evidence type="ECO:0000259" key="1">
    <source>
        <dbReference type="Pfam" id="PF03235"/>
    </source>
</evidence>
<dbReference type="Proteomes" id="UP000198972">
    <property type="component" value="Unassembled WGS sequence"/>
</dbReference>
<accession>A0A1G7NPN0</accession>
<gene>
    <name evidence="2" type="ORF">SAMN04488542_11685</name>
</gene>
<sequence length="742" mass="87554">MSTQTKVYSFWELITEFSIEIPIIQRDYAQGRGSDKILEIRNSFLDKLYEALTGNQHLDLDFVYGNLQDNKTFVPLDGQQRLTTLFLLHWYLAVKEGKLEEARPFLNKFTYETRTSSREFCKSLVNDDNTKIEALLSVSTQIEDAPWFFISWEKDPTIKSMLVMINAIHEKFHKCGELFTKLTDPGSNLVSFQFIKLENFGLEDSLYIKMNARGKALTSFENFKAKFEQLLSIKENNRELTQGYKKQFANKMDGEWTDLFWRYRDTTSQLFDDQIMNFIRAMVINNYALTQNIDNHELDQRINYLIEHDKHVSFVKYEEFDCFDSNVIEDIAFTLDTLYCSNGNRIRTFLPDVSLVDENFLFEKIIKNTNVTYTERIRFYALCQFFKQHQPNVNSDQLYHWMRVIRNLSEYTQYNNPRDFVRSIKSVVQMVSNSSDILNFLIGVQNSDIGFLGEQVEEEKIKAELILKSDRWKKAIIEAENHGYFKGQISFILMFSNILTAYREGDPVSNWSQQLDNEYFDKFKEYYEKASSVFDHNGLGVNDDLWRRALLSKGDYLLSHNLNRSFLIDSHRDISWKRLLRDPQKRDLVRQLLDDIDPQNAASSLQNVIDNCNVSDWRYYFIQYENLIEHGCGTNKYIRMKNAHDILLLNSSTTAGYCKEYYTYALYYELKKSCNMLSYIDSRGVDYYKYIEIKSNNSTITITYVYDERTGEWGYEVEIGNVTSSYATQQEVIDFLKNQQYI</sequence>
<evidence type="ECO:0000313" key="3">
    <source>
        <dbReference type="Proteomes" id="UP000198972"/>
    </source>
</evidence>
<dbReference type="STRING" id="670482.SAMN04488542_11685"/>
<dbReference type="RefSeq" id="WP_091231726.1">
    <property type="nucleotide sequence ID" value="NZ_FNBG01000016.1"/>
</dbReference>
<proteinExistence type="predicted"/>
<keyword evidence="3" id="KW-1185">Reference proteome</keyword>
<name>A0A1G7NPN0_9BACL</name>
<dbReference type="OrthoDB" id="9798761at2"/>
<dbReference type="AlphaFoldDB" id="A0A1G7NPN0"/>
<reference evidence="2 3" key="1">
    <citation type="submission" date="2016-10" db="EMBL/GenBank/DDBJ databases">
        <authorList>
            <person name="de Groot N.N."/>
        </authorList>
    </citation>
    <scope>NUCLEOTIDE SEQUENCE [LARGE SCALE GENOMIC DNA]</scope>
    <source>
        <strain evidence="2 3">DSM 28129</strain>
    </source>
</reference>
<protein>
    <submittedName>
        <fullName evidence="2">Uncharacterized conserved protein, contains ParB-like and HNH nuclease domains</fullName>
    </submittedName>
</protein>